<accession>A0A195EW92</accession>
<dbReference type="Proteomes" id="UP000078541">
    <property type="component" value="Unassembled WGS sequence"/>
</dbReference>
<keyword evidence="3" id="KW-1185">Reference proteome</keyword>
<dbReference type="AlphaFoldDB" id="A0A195EW92"/>
<gene>
    <name evidence="2" type="ORF">ALC56_13361</name>
</gene>
<protein>
    <submittedName>
        <fullName evidence="2">Uncharacterized protein</fullName>
    </submittedName>
</protein>
<name>A0A195EW92_9HYME</name>
<reference evidence="2 3" key="1">
    <citation type="submission" date="2016-03" db="EMBL/GenBank/DDBJ databases">
        <title>Trachymyrmex septentrionalis WGS genome.</title>
        <authorList>
            <person name="Nygaard S."/>
            <person name="Hu H."/>
            <person name="Boomsma J."/>
            <person name="Zhang G."/>
        </authorList>
    </citation>
    <scope>NUCLEOTIDE SEQUENCE [LARGE SCALE GENOMIC DNA]</scope>
    <source>
        <strain evidence="2">Tsep2-gDNA-1</strain>
        <tissue evidence="2">Whole body</tissue>
    </source>
</reference>
<feature type="region of interest" description="Disordered" evidence="1">
    <location>
        <begin position="56"/>
        <end position="92"/>
    </location>
</feature>
<evidence type="ECO:0000313" key="2">
    <source>
        <dbReference type="EMBL" id="KYN32503.1"/>
    </source>
</evidence>
<evidence type="ECO:0000256" key="1">
    <source>
        <dbReference type="SAM" id="MobiDB-lite"/>
    </source>
</evidence>
<dbReference type="EMBL" id="KQ981953">
    <property type="protein sequence ID" value="KYN32503.1"/>
    <property type="molecule type" value="Genomic_DNA"/>
</dbReference>
<proteinExistence type="predicted"/>
<sequence>MEYLIFLYIFLYIGRSKEKKKRKKRLIAASFSCSWQRGRYVQDYSRARGHAIIGGYDERKSVHRQREEKEGEKEEASPRPTPPLDAAFPRVH</sequence>
<organism evidence="2 3">
    <name type="scientific">Trachymyrmex septentrionalis</name>
    <dbReference type="NCBI Taxonomy" id="34720"/>
    <lineage>
        <taxon>Eukaryota</taxon>
        <taxon>Metazoa</taxon>
        <taxon>Ecdysozoa</taxon>
        <taxon>Arthropoda</taxon>
        <taxon>Hexapoda</taxon>
        <taxon>Insecta</taxon>
        <taxon>Pterygota</taxon>
        <taxon>Neoptera</taxon>
        <taxon>Endopterygota</taxon>
        <taxon>Hymenoptera</taxon>
        <taxon>Apocrita</taxon>
        <taxon>Aculeata</taxon>
        <taxon>Formicoidea</taxon>
        <taxon>Formicidae</taxon>
        <taxon>Myrmicinae</taxon>
        <taxon>Trachymyrmex</taxon>
    </lineage>
</organism>
<evidence type="ECO:0000313" key="3">
    <source>
        <dbReference type="Proteomes" id="UP000078541"/>
    </source>
</evidence>
<feature type="compositionally biased region" description="Basic and acidic residues" evidence="1">
    <location>
        <begin position="56"/>
        <end position="77"/>
    </location>
</feature>